<evidence type="ECO:0000256" key="5">
    <source>
        <dbReference type="ARBA" id="ARBA00022801"/>
    </source>
</evidence>
<dbReference type="InterPro" id="IPR020568">
    <property type="entry name" value="Ribosomal_Su5_D2-typ_SF"/>
</dbReference>
<dbReference type="HAMAP" id="MF_00227">
    <property type="entry name" value="RNase_P"/>
    <property type="match status" value="1"/>
</dbReference>
<dbReference type="NCBIfam" id="TIGR00188">
    <property type="entry name" value="rnpA"/>
    <property type="match status" value="1"/>
</dbReference>
<dbReference type="InterPro" id="IPR000100">
    <property type="entry name" value="RNase_P"/>
</dbReference>
<proteinExistence type="inferred from homology"/>
<dbReference type="PANTHER" id="PTHR33992:SF1">
    <property type="entry name" value="RIBONUCLEASE P PROTEIN COMPONENT"/>
    <property type="match status" value="1"/>
</dbReference>
<evidence type="ECO:0000256" key="2">
    <source>
        <dbReference type="ARBA" id="ARBA00022694"/>
    </source>
</evidence>
<evidence type="ECO:0000313" key="10">
    <source>
        <dbReference type="Proteomes" id="UP000218181"/>
    </source>
</evidence>
<dbReference type="GO" id="GO:0004526">
    <property type="term" value="F:ribonuclease P activity"/>
    <property type="evidence" value="ECO:0007669"/>
    <property type="project" value="UniProtKB-UniRule"/>
</dbReference>
<comment type="similarity">
    <text evidence="7">Belongs to the RnpA family.</text>
</comment>
<dbReference type="EC" id="3.1.26.5" evidence="7 8"/>
<dbReference type="SUPFAM" id="SSF54211">
    <property type="entry name" value="Ribosomal protein S5 domain 2-like"/>
    <property type="match status" value="1"/>
</dbReference>
<dbReference type="GO" id="GO:0001682">
    <property type="term" value="P:tRNA 5'-leader removal"/>
    <property type="evidence" value="ECO:0007669"/>
    <property type="project" value="UniProtKB-UniRule"/>
</dbReference>
<dbReference type="GO" id="GO:0000049">
    <property type="term" value="F:tRNA binding"/>
    <property type="evidence" value="ECO:0007669"/>
    <property type="project" value="UniProtKB-UniRule"/>
</dbReference>
<keyword evidence="10" id="KW-1185">Reference proteome</keyword>
<comment type="catalytic activity">
    <reaction evidence="7">
        <text>Endonucleolytic cleavage of RNA, removing 5'-extranucleotides from tRNA precursor.</text>
        <dbReference type="EC" id="3.1.26.5"/>
    </reaction>
</comment>
<dbReference type="InterPro" id="IPR014721">
    <property type="entry name" value="Ribsml_uS5_D2-typ_fold_subgr"/>
</dbReference>
<evidence type="ECO:0000256" key="3">
    <source>
        <dbReference type="ARBA" id="ARBA00022722"/>
    </source>
</evidence>
<dbReference type="EMBL" id="JXJU01000005">
    <property type="protein sequence ID" value="PCS00168.1"/>
    <property type="molecule type" value="Genomic_DNA"/>
</dbReference>
<keyword evidence="4 7" id="KW-0255">Endonuclease</keyword>
<dbReference type="GO" id="GO:0030677">
    <property type="term" value="C:ribonuclease P complex"/>
    <property type="evidence" value="ECO:0007669"/>
    <property type="project" value="TreeGrafter"/>
</dbReference>
<comment type="caution">
    <text evidence="9">The sequence shown here is derived from an EMBL/GenBank/DDBJ whole genome shotgun (WGS) entry which is preliminary data.</text>
</comment>
<keyword evidence="3 7" id="KW-0540">Nuclease</keyword>
<keyword evidence="2 7" id="KW-0819">tRNA processing</keyword>
<evidence type="ECO:0000256" key="8">
    <source>
        <dbReference type="NCBIfam" id="TIGR00188"/>
    </source>
</evidence>
<evidence type="ECO:0000256" key="4">
    <source>
        <dbReference type="ARBA" id="ARBA00022759"/>
    </source>
</evidence>
<evidence type="ECO:0000256" key="1">
    <source>
        <dbReference type="ARBA" id="ARBA00002663"/>
    </source>
</evidence>
<name>A0A2A5RLN7_9LACT</name>
<evidence type="ECO:0000256" key="6">
    <source>
        <dbReference type="ARBA" id="ARBA00022884"/>
    </source>
</evidence>
<dbReference type="STRING" id="1291764.GCA_001311235_02850"/>
<gene>
    <name evidence="7" type="primary">rnpA</name>
    <name evidence="9" type="ORF">RT41_GL001479</name>
</gene>
<keyword evidence="5 7" id="KW-0378">Hydrolase</keyword>
<reference evidence="9 10" key="1">
    <citation type="submission" date="2014-12" db="EMBL/GenBank/DDBJ databases">
        <title>Draft genome sequences of 10 type strains of Lactococcus.</title>
        <authorList>
            <person name="Sun Z."/>
            <person name="Zhong Z."/>
            <person name="Liu W."/>
            <person name="Zhang W."/>
            <person name="Zhang H."/>
        </authorList>
    </citation>
    <scope>NUCLEOTIDE SEQUENCE [LARGE SCALE GENOMIC DNA]</scope>
    <source>
        <strain evidence="9 10">JCM 16395</strain>
    </source>
</reference>
<comment type="function">
    <text evidence="1 7">RNaseP catalyzes the removal of the 5'-leader sequence from pre-tRNA to produce the mature 5'-terminus. It can also cleave other RNA substrates such as 4.5S RNA. The protein component plays an auxiliary but essential role in vivo by binding to the 5'-leader sequence and broadening the substrate specificity of the ribozyme.</text>
</comment>
<dbReference type="Pfam" id="PF00825">
    <property type="entry name" value="Ribonuclease_P"/>
    <property type="match status" value="1"/>
</dbReference>
<dbReference type="Gene3D" id="3.30.230.10">
    <property type="match status" value="1"/>
</dbReference>
<evidence type="ECO:0000256" key="7">
    <source>
        <dbReference type="HAMAP-Rule" id="MF_00227"/>
    </source>
</evidence>
<dbReference type="RefSeq" id="WP_180752689.1">
    <property type="nucleotide sequence ID" value="NZ_JXJU01000005.1"/>
</dbReference>
<organism evidence="9 10">
    <name type="scientific">Lactococcus fujiensis JCM 16395</name>
    <dbReference type="NCBI Taxonomy" id="1291764"/>
    <lineage>
        <taxon>Bacteria</taxon>
        <taxon>Bacillati</taxon>
        <taxon>Bacillota</taxon>
        <taxon>Bacilli</taxon>
        <taxon>Lactobacillales</taxon>
        <taxon>Streptococcaceae</taxon>
        <taxon>Lactococcus</taxon>
    </lineage>
</organism>
<dbReference type="FunFam" id="3.30.230.10:FF:000021">
    <property type="entry name" value="Ribonuclease P protein component"/>
    <property type="match status" value="1"/>
</dbReference>
<dbReference type="GO" id="GO:0042781">
    <property type="term" value="F:3'-tRNA processing endoribonuclease activity"/>
    <property type="evidence" value="ECO:0007669"/>
    <property type="project" value="TreeGrafter"/>
</dbReference>
<sequence>MEESGLAIKKTYRVKRSKDFEQIFSARHSFANRKFVVYTLNAEQSHYRVGISVSKKLGHAVVRNRIKRLIRHAVAEFAPHIENVDFVVIARNGVQELNFEEVKKNLKHVLKLSNIYVDGEID</sequence>
<comment type="subunit">
    <text evidence="7">Consists of a catalytic RNA component (M1 or rnpB) and a protein subunit.</text>
</comment>
<dbReference type="InterPro" id="IPR020539">
    <property type="entry name" value="RNase_P_CS"/>
</dbReference>
<protein>
    <recommendedName>
        <fullName evidence="7 8">Ribonuclease P protein component</fullName>
        <shortName evidence="7">RNase P protein</shortName>
        <shortName evidence="7">RNaseP protein</shortName>
        <ecNumber evidence="7 8">3.1.26.5</ecNumber>
    </recommendedName>
    <alternativeName>
        <fullName evidence="7">Protein C5</fullName>
    </alternativeName>
</protein>
<evidence type="ECO:0000313" key="9">
    <source>
        <dbReference type="EMBL" id="PCS00168.1"/>
    </source>
</evidence>
<dbReference type="Proteomes" id="UP000218181">
    <property type="component" value="Unassembled WGS sequence"/>
</dbReference>
<keyword evidence="6 7" id="KW-0694">RNA-binding</keyword>
<dbReference type="AlphaFoldDB" id="A0A2A5RLN7"/>
<dbReference type="PROSITE" id="PS00648">
    <property type="entry name" value="RIBONUCLEASE_P"/>
    <property type="match status" value="1"/>
</dbReference>
<accession>A0A2A5RLN7</accession>
<dbReference type="PANTHER" id="PTHR33992">
    <property type="entry name" value="RIBONUCLEASE P PROTEIN COMPONENT"/>
    <property type="match status" value="1"/>
</dbReference>